<name>A0A1G7M426_PSEOR</name>
<dbReference type="PANTHER" id="PTHR14969">
    <property type="entry name" value="SPHINGOSINE-1-PHOSPHATE PHOSPHOHYDROLASE"/>
    <property type="match status" value="1"/>
</dbReference>
<dbReference type="GO" id="GO:0016787">
    <property type="term" value="F:hydrolase activity"/>
    <property type="evidence" value="ECO:0007669"/>
    <property type="project" value="UniProtKB-KW"/>
</dbReference>
<keyword evidence="2" id="KW-1003">Cell membrane</keyword>
<comment type="subcellular location">
    <subcellularLocation>
        <location evidence="1">Cell membrane</location>
        <topology evidence="1">Multi-pass membrane protein</topology>
    </subcellularLocation>
</comment>
<feature type="domain" description="Phosphatidic acid phosphatase type 2/haloperoxidase" evidence="7">
    <location>
        <begin position="79"/>
        <end position="182"/>
    </location>
</feature>
<dbReference type="Pfam" id="PF01569">
    <property type="entry name" value="PAP2"/>
    <property type="match status" value="1"/>
</dbReference>
<proteinExistence type="predicted"/>
<keyword evidence="4" id="KW-0378">Hydrolase</keyword>
<keyword evidence="6" id="KW-0472">Membrane</keyword>
<sequence length="190" mass="19865">MTERTLDEPAVVPGSAPGSAAPVEVRILAGVQEAVGRPEAVSVARGMSHFGEHALGWLAIGAVGAAVNHRDRRRRREWVLSAAAVAFAHGASIGVKRVVRRPRPDHPSVRVLVGTPSRLSFPSSHATSTTAAAVLYSGLLRSRAPLAVVPAMALSRLVLGVHYPTDVATGTALGATVALAARRLIHRSKH</sequence>
<keyword evidence="5" id="KW-1133">Transmembrane helix</keyword>
<dbReference type="SUPFAM" id="SSF48317">
    <property type="entry name" value="Acid phosphatase/Vanadium-dependent haloperoxidase"/>
    <property type="match status" value="1"/>
</dbReference>
<dbReference type="AlphaFoldDB" id="A0A1G7M426"/>
<accession>A0A1G7M426</accession>
<gene>
    <name evidence="8" type="ORF">SAMN05216377_105254</name>
</gene>
<dbReference type="PANTHER" id="PTHR14969:SF62">
    <property type="entry name" value="DECAPRENYLPHOSPHORYL-5-PHOSPHORIBOSE PHOSPHATASE RV3807C-RELATED"/>
    <property type="match status" value="1"/>
</dbReference>
<dbReference type="InterPro" id="IPR000326">
    <property type="entry name" value="PAP2/HPO"/>
</dbReference>
<evidence type="ECO:0000256" key="5">
    <source>
        <dbReference type="ARBA" id="ARBA00022989"/>
    </source>
</evidence>
<keyword evidence="9" id="KW-1185">Reference proteome</keyword>
<evidence type="ECO:0000256" key="4">
    <source>
        <dbReference type="ARBA" id="ARBA00022801"/>
    </source>
</evidence>
<evidence type="ECO:0000256" key="1">
    <source>
        <dbReference type="ARBA" id="ARBA00004651"/>
    </source>
</evidence>
<evidence type="ECO:0000256" key="2">
    <source>
        <dbReference type="ARBA" id="ARBA00022475"/>
    </source>
</evidence>
<dbReference type="GO" id="GO:0005886">
    <property type="term" value="C:plasma membrane"/>
    <property type="evidence" value="ECO:0007669"/>
    <property type="project" value="UniProtKB-SubCell"/>
</dbReference>
<evidence type="ECO:0000313" key="9">
    <source>
        <dbReference type="Proteomes" id="UP000198967"/>
    </source>
</evidence>
<dbReference type="EMBL" id="FNBE01000005">
    <property type="protein sequence ID" value="SDF56401.1"/>
    <property type="molecule type" value="Genomic_DNA"/>
</dbReference>
<dbReference type="STRING" id="366584.SAMN05216377_105254"/>
<evidence type="ECO:0000259" key="7">
    <source>
        <dbReference type="SMART" id="SM00014"/>
    </source>
</evidence>
<dbReference type="Gene3D" id="1.20.144.10">
    <property type="entry name" value="Phosphatidic acid phosphatase type 2/haloperoxidase"/>
    <property type="match status" value="1"/>
</dbReference>
<evidence type="ECO:0000313" key="8">
    <source>
        <dbReference type="EMBL" id="SDF56401.1"/>
    </source>
</evidence>
<keyword evidence="3" id="KW-0812">Transmembrane</keyword>
<evidence type="ECO:0000256" key="6">
    <source>
        <dbReference type="ARBA" id="ARBA00023136"/>
    </source>
</evidence>
<dbReference type="InterPro" id="IPR036938">
    <property type="entry name" value="PAP2/HPO_sf"/>
</dbReference>
<dbReference type="Proteomes" id="UP000198967">
    <property type="component" value="Unassembled WGS sequence"/>
</dbReference>
<dbReference type="SMART" id="SM00014">
    <property type="entry name" value="acidPPc"/>
    <property type="match status" value="1"/>
</dbReference>
<dbReference type="CDD" id="cd01610">
    <property type="entry name" value="PAP2_like"/>
    <property type="match status" value="1"/>
</dbReference>
<protein>
    <submittedName>
        <fullName evidence="8">5'-phosphoribosyl-monophospho-decaprenol phosphatase</fullName>
    </submittedName>
</protein>
<reference evidence="8 9" key="1">
    <citation type="submission" date="2016-10" db="EMBL/GenBank/DDBJ databases">
        <authorList>
            <person name="de Groot N.N."/>
        </authorList>
    </citation>
    <scope>NUCLEOTIDE SEQUENCE [LARGE SCALE GENOMIC DNA]</scope>
    <source>
        <strain evidence="8 9">CGMCC 4.3143</strain>
    </source>
</reference>
<organism evidence="8 9">
    <name type="scientific">Pseudonocardia oroxyli</name>
    <dbReference type="NCBI Taxonomy" id="366584"/>
    <lineage>
        <taxon>Bacteria</taxon>
        <taxon>Bacillati</taxon>
        <taxon>Actinomycetota</taxon>
        <taxon>Actinomycetes</taxon>
        <taxon>Pseudonocardiales</taxon>
        <taxon>Pseudonocardiaceae</taxon>
        <taxon>Pseudonocardia</taxon>
    </lineage>
</organism>
<evidence type="ECO:0000256" key="3">
    <source>
        <dbReference type="ARBA" id="ARBA00022692"/>
    </source>
</evidence>